<dbReference type="STRING" id="93759.A0A1R3IZE4"/>
<dbReference type="InterPro" id="IPR029071">
    <property type="entry name" value="Ubiquitin-like_domsf"/>
</dbReference>
<proteinExistence type="predicted"/>
<comment type="caution">
    <text evidence="2">The sequence shown here is derived from an EMBL/GenBank/DDBJ whole genome shotgun (WGS) entry which is preliminary data.</text>
</comment>
<feature type="domain" description="Rad60/SUMO-like" evidence="1">
    <location>
        <begin position="130"/>
        <end position="192"/>
    </location>
</feature>
<name>A0A1R3IZE4_9ROSI</name>
<organism evidence="2 3">
    <name type="scientific">Corchorus olitorius</name>
    <dbReference type="NCBI Taxonomy" id="93759"/>
    <lineage>
        <taxon>Eukaryota</taxon>
        <taxon>Viridiplantae</taxon>
        <taxon>Streptophyta</taxon>
        <taxon>Embryophyta</taxon>
        <taxon>Tracheophyta</taxon>
        <taxon>Spermatophyta</taxon>
        <taxon>Magnoliopsida</taxon>
        <taxon>eudicotyledons</taxon>
        <taxon>Gunneridae</taxon>
        <taxon>Pentapetalae</taxon>
        <taxon>rosids</taxon>
        <taxon>malvids</taxon>
        <taxon>Malvales</taxon>
        <taxon>Malvaceae</taxon>
        <taxon>Grewioideae</taxon>
        <taxon>Apeibeae</taxon>
        <taxon>Corchorus</taxon>
    </lineage>
</organism>
<reference evidence="3" key="1">
    <citation type="submission" date="2013-09" db="EMBL/GenBank/DDBJ databases">
        <title>Corchorus olitorius genome sequencing.</title>
        <authorList>
            <person name="Alam M."/>
            <person name="Haque M.S."/>
            <person name="Islam M.S."/>
            <person name="Emdad E.M."/>
            <person name="Islam M.M."/>
            <person name="Ahmed B."/>
            <person name="Halim A."/>
            <person name="Hossen Q.M.M."/>
            <person name="Hossain M.Z."/>
            <person name="Ahmed R."/>
            <person name="Khan M.M."/>
            <person name="Islam R."/>
            <person name="Rashid M.M."/>
            <person name="Khan S.A."/>
            <person name="Rahman M.S."/>
            <person name="Alam M."/>
            <person name="Yahiya A.S."/>
            <person name="Khan M.S."/>
            <person name="Azam M.S."/>
            <person name="Haque T."/>
            <person name="Lashkar M.Z.H."/>
            <person name="Akhand A.I."/>
            <person name="Morshed G."/>
            <person name="Roy S."/>
            <person name="Uddin K.S."/>
            <person name="Rabeya T."/>
            <person name="Hossain A.S."/>
            <person name="Chowdhury A."/>
            <person name="Snigdha A.R."/>
            <person name="Mortoza M.S."/>
            <person name="Matin S.A."/>
            <person name="Hoque S.M.E."/>
            <person name="Islam M.K."/>
            <person name="Roy D.K."/>
            <person name="Haider R."/>
            <person name="Moosa M.M."/>
            <person name="Elias S.M."/>
            <person name="Hasan A.M."/>
            <person name="Jahan S."/>
            <person name="Shafiuddin M."/>
            <person name="Mahmood N."/>
            <person name="Shommy N.S."/>
        </authorList>
    </citation>
    <scope>NUCLEOTIDE SEQUENCE [LARGE SCALE GENOMIC DNA]</scope>
    <source>
        <strain evidence="3">cv. O-4</strain>
    </source>
</reference>
<protein>
    <submittedName>
        <fullName evidence="2">Small ubiquitin-related modifier, SUMO</fullName>
    </submittedName>
</protein>
<dbReference type="Gene3D" id="3.10.20.90">
    <property type="entry name" value="Phosphatidylinositol 3-kinase Catalytic Subunit, Chain A, domain 1"/>
    <property type="match status" value="2"/>
</dbReference>
<evidence type="ECO:0000313" key="2">
    <source>
        <dbReference type="EMBL" id="OMO87936.1"/>
    </source>
</evidence>
<dbReference type="AlphaFoldDB" id="A0A1R3IZE4"/>
<dbReference type="EMBL" id="AWUE01017224">
    <property type="protein sequence ID" value="OMO87936.1"/>
    <property type="molecule type" value="Genomic_DNA"/>
</dbReference>
<dbReference type="PANTHER" id="PTHR10562">
    <property type="entry name" value="SMALL UBIQUITIN-RELATED MODIFIER"/>
    <property type="match status" value="1"/>
</dbReference>
<dbReference type="SUPFAM" id="SSF54236">
    <property type="entry name" value="Ubiquitin-like"/>
    <property type="match status" value="2"/>
</dbReference>
<dbReference type="OrthoDB" id="442921at2759"/>
<accession>A0A1R3IZE4</accession>
<dbReference type="Pfam" id="PF11976">
    <property type="entry name" value="Rad60-SLD"/>
    <property type="match status" value="2"/>
</dbReference>
<dbReference type="Proteomes" id="UP000187203">
    <property type="component" value="Unassembled WGS sequence"/>
</dbReference>
<feature type="domain" description="Rad60/SUMO-like" evidence="1">
    <location>
        <begin position="42"/>
        <end position="101"/>
    </location>
</feature>
<evidence type="ECO:0000259" key="1">
    <source>
        <dbReference type="Pfam" id="PF11976"/>
    </source>
</evidence>
<keyword evidence="3" id="KW-1185">Reference proteome</keyword>
<dbReference type="InterPro" id="IPR022617">
    <property type="entry name" value="Rad60/SUMO-like_dom"/>
</dbReference>
<sequence length="206" mass="23932">MEIANEPPYGAATQSTLVILSGQIKEGKRIFLKVRRKKEANQICYWLARKTPLRDLMLDYTQRIGVAFNSVGFLYLDHLIKQVATTPDSLKMEDGDTIHVIGGDPSKANDAIQSTLITLPWYYDEKPIVVKVHDLVKDDHIFYWIGRKTPFHYLMLDYSDRNCVLYEQMRFFYSGNYMKPNETADDLEIEDGMSFLQSIILRFFDV</sequence>
<gene>
    <name evidence="2" type="ORF">COLO4_20530</name>
</gene>
<evidence type="ECO:0000313" key="3">
    <source>
        <dbReference type="Proteomes" id="UP000187203"/>
    </source>
</evidence>
<dbReference type="CDD" id="cd01763">
    <property type="entry name" value="Ubl_SUMO_like"/>
    <property type="match status" value="1"/>
</dbReference>